<reference evidence="2" key="1">
    <citation type="submission" date="2020-05" db="EMBL/GenBank/DDBJ databases">
        <authorList>
            <person name="Chiriac C."/>
            <person name="Salcher M."/>
            <person name="Ghai R."/>
            <person name="Kavagutti S V."/>
        </authorList>
    </citation>
    <scope>NUCLEOTIDE SEQUENCE</scope>
</reference>
<name>A0A6J7WCX9_9CAUD</name>
<proteinExistence type="predicted"/>
<dbReference type="EMBL" id="LR798202">
    <property type="protein sequence ID" value="CAB5170931.1"/>
    <property type="molecule type" value="Genomic_DNA"/>
</dbReference>
<evidence type="ECO:0000313" key="2">
    <source>
        <dbReference type="EMBL" id="CAB5170931.1"/>
    </source>
</evidence>
<protein>
    <submittedName>
        <fullName evidence="2">Uncharacterized protein</fullName>
    </submittedName>
</protein>
<gene>
    <name evidence="2" type="ORF">UFOVP154_58</name>
    <name evidence="1" type="ORF">UFOVP8_43</name>
</gene>
<dbReference type="EMBL" id="LR796144">
    <property type="protein sequence ID" value="CAB4121247.1"/>
    <property type="molecule type" value="Genomic_DNA"/>
</dbReference>
<evidence type="ECO:0000313" key="1">
    <source>
        <dbReference type="EMBL" id="CAB4121247.1"/>
    </source>
</evidence>
<organism evidence="2">
    <name type="scientific">uncultured Caudovirales phage</name>
    <dbReference type="NCBI Taxonomy" id="2100421"/>
    <lineage>
        <taxon>Viruses</taxon>
        <taxon>Duplodnaviria</taxon>
        <taxon>Heunggongvirae</taxon>
        <taxon>Uroviricota</taxon>
        <taxon>Caudoviricetes</taxon>
        <taxon>Peduoviridae</taxon>
        <taxon>Maltschvirus</taxon>
        <taxon>Maltschvirus maltsch</taxon>
    </lineage>
</organism>
<sequence length="133" mass="14710">MIDQIGIALTGVTAIFLTQSKHDWLRRYACLFGMAGQPFWIYSALHAQQWGVLTLTALYTAAWAKGIYAHWIQPSVPDWSHPFARRGYIISEPHLDGYRVIVGFDSLADADAAHEHIAAVKRGSETSAGGEPK</sequence>
<accession>A0A6J7WCX9</accession>